<dbReference type="GO" id="GO:0016301">
    <property type="term" value="F:kinase activity"/>
    <property type="evidence" value="ECO:0007669"/>
    <property type="project" value="UniProtKB-KW"/>
</dbReference>
<dbReference type="Proteomes" id="UP000585638">
    <property type="component" value="Unassembled WGS sequence"/>
</dbReference>
<feature type="region of interest" description="Disordered" evidence="1">
    <location>
        <begin position="351"/>
        <end position="378"/>
    </location>
</feature>
<dbReference type="PANTHER" id="PTHR30605">
    <property type="entry name" value="ANHYDRO-N-ACETYLMURAMIC ACID KINASE"/>
    <property type="match status" value="1"/>
</dbReference>
<protein>
    <submittedName>
        <fullName evidence="2">Anhydro-N-acetylmuramic acid kinase</fullName>
        <ecNumber evidence="2">2.7.1.170</ecNumber>
    </submittedName>
</protein>
<keyword evidence="2" id="KW-0808">Transferase</keyword>
<keyword evidence="3" id="KW-1185">Reference proteome</keyword>
<comment type="caution">
    <text evidence="2">The sequence shown here is derived from an EMBL/GenBank/DDBJ whole genome shotgun (WGS) entry which is preliminary data.</text>
</comment>
<dbReference type="RefSeq" id="WP_184865874.1">
    <property type="nucleotide sequence ID" value="NZ_BAAAWY010000011.1"/>
</dbReference>
<dbReference type="EMBL" id="JACHIR010000001">
    <property type="protein sequence ID" value="MBB5894099.1"/>
    <property type="molecule type" value="Genomic_DNA"/>
</dbReference>
<dbReference type="GO" id="GO:0006040">
    <property type="term" value="P:amino sugar metabolic process"/>
    <property type="evidence" value="ECO:0007669"/>
    <property type="project" value="InterPro"/>
</dbReference>
<dbReference type="EC" id="2.7.1.170" evidence="2"/>
<dbReference type="InterPro" id="IPR005338">
    <property type="entry name" value="Anhydro_N_Ac-Mur_kinase"/>
</dbReference>
<organism evidence="2 3">
    <name type="scientific">Kutzneria kofuensis</name>
    <dbReference type="NCBI Taxonomy" id="103725"/>
    <lineage>
        <taxon>Bacteria</taxon>
        <taxon>Bacillati</taxon>
        <taxon>Actinomycetota</taxon>
        <taxon>Actinomycetes</taxon>
        <taxon>Pseudonocardiales</taxon>
        <taxon>Pseudonocardiaceae</taxon>
        <taxon>Kutzneria</taxon>
    </lineage>
</organism>
<dbReference type="SUPFAM" id="SSF53067">
    <property type="entry name" value="Actin-like ATPase domain"/>
    <property type="match status" value="1"/>
</dbReference>
<dbReference type="PANTHER" id="PTHR30605:SF0">
    <property type="entry name" value="ANHYDRO-N-ACETYLMURAMIC ACID KINASE"/>
    <property type="match status" value="1"/>
</dbReference>
<evidence type="ECO:0000313" key="2">
    <source>
        <dbReference type="EMBL" id="MBB5894099.1"/>
    </source>
</evidence>
<dbReference type="NCBIfam" id="NF007146">
    <property type="entry name" value="PRK09585.2-6"/>
    <property type="match status" value="1"/>
</dbReference>
<dbReference type="GO" id="GO:0005524">
    <property type="term" value="F:ATP binding"/>
    <property type="evidence" value="ECO:0007669"/>
    <property type="project" value="InterPro"/>
</dbReference>
<sequence>MKVLGLISGTSMDGIDVAVADLRLADDTVELTPLHADAVPYPEHVHADLLAALPPRDCTAAKMCQLDTWVGQAFADAASQALARYPDLDLVASLGQTIYHWVDGDRCLGTLQLGQPAWIAEATGLPTVADIRARDVARGGHGAPLAAILDALWLGGRDDRTWVALNIGGIANVTVVAPGREPIAYDTGPGNALLDLVARRVGLQRDEDGELAAGGTVQEDLLKLLLREPYYARPAPKSTGKELFHVGYLDGTEHRAVEDVMATLVELTAITVADACRKHGADVVVASGGGVRNPTLMRALASRLAPAELCVSDDFGLPSDAKEGYLTALLGFLTWQGVPANGCLLGSVTPGRGPLRPPPPPEVPVSKLRVVEAPDASG</sequence>
<name>A0A7W9NIZ8_9PSEU</name>
<dbReference type="InterPro" id="IPR043129">
    <property type="entry name" value="ATPase_NBD"/>
</dbReference>
<dbReference type="Pfam" id="PF03702">
    <property type="entry name" value="AnmK"/>
    <property type="match status" value="1"/>
</dbReference>
<evidence type="ECO:0000256" key="1">
    <source>
        <dbReference type="SAM" id="MobiDB-lite"/>
    </source>
</evidence>
<dbReference type="GO" id="GO:0009254">
    <property type="term" value="P:peptidoglycan turnover"/>
    <property type="evidence" value="ECO:0007669"/>
    <property type="project" value="InterPro"/>
</dbReference>
<reference evidence="2 3" key="1">
    <citation type="submission" date="2020-08" db="EMBL/GenBank/DDBJ databases">
        <title>Sequencing the genomes of 1000 actinobacteria strains.</title>
        <authorList>
            <person name="Klenk H.-P."/>
        </authorList>
    </citation>
    <scope>NUCLEOTIDE SEQUENCE [LARGE SCALE GENOMIC DNA]</scope>
    <source>
        <strain evidence="2 3">DSM 43851</strain>
    </source>
</reference>
<dbReference type="GO" id="GO:0016773">
    <property type="term" value="F:phosphotransferase activity, alcohol group as acceptor"/>
    <property type="evidence" value="ECO:0007669"/>
    <property type="project" value="InterPro"/>
</dbReference>
<gene>
    <name evidence="2" type="ORF">BJ998_005295</name>
</gene>
<keyword evidence="2" id="KW-0418">Kinase</keyword>
<evidence type="ECO:0000313" key="3">
    <source>
        <dbReference type="Proteomes" id="UP000585638"/>
    </source>
</evidence>
<accession>A0A7W9NIZ8</accession>
<proteinExistence type="predicted"/>
<dbReference type="AlphaFoldDB" id="A0A7W9NIZ8"/>
<dbReference type="Gene3D" id="3.30.420.40">
    <property type="match status" value="2"/>
</dbReference>